<dbReference type="InterPro" id="IPR018189">
    <property type="entry name" value="Phosphoglucose_isomerase_CS"/>
</dbReference>
<sequence length="437" mass="47676">MQGRSNASGGRLRASFAGVRPFVAESEEIRGISRAAEVLADLVRRAEDGKEGLGWLRLPEETSEDLLAEIESTAEELCREVEAVVVVGIGGSYAGTRAVLEFLRPPFAAALPGCPEVYFAGHHLGSFYHASLRERLAGKRVALVVVSKSGTTLEPAVVFAWLEDALERAGALPQGPRSVVAITDPEAGVLREQANRRGYRTFAVPRDVGGRFSVLTPVGLVPLALAGISPRRLLAGAREGFVRYREPDAENPALRYGLLRYLLYLKGYVVEVLAVGDPTLEGFAEWWKQLFGESEGKDGRALYPASAVYTRDLHSLGQYLQDGRRHLLETLFVVEEEERLTLPFAPEDPHWGYLAGRTLRDVLEATLAGVVRAHTEGGIPLVELRLRERSPEALGEAFAFFEVAVAVSATLLGVNPFDQPGVEAYKRHTRRLLGGAE</sequence>
<dbReference type="CDD" id="cd05015">
    <property type="entry name" value="SIS_PGI_1"/>
    <property type="match status" value="1"/>
</dbReference>
<dbReference type="EC" id="5.3.1.9" evidence="8"/>
<evidence type="ECO:0000256" key="2">
    <source>
        <dbReference type="ARBA" id="ARBA00006604"/>
    </source>
</evidence>
<keyword evidence="6 8" id="KW-0413">Isomerase</keyword>
<dbReference type="HAMAP" id="MF_00473">
    <property type="entry name" value="G6P_isomerase"/>
    <property type="match status" value="1"/>
</dbReference>
<dbReference type="PANTHER" id="PTHR11469:SF1">
    <property type="entry name" value="GLUCOSE-6-PHOSPHATE ISOMERASE"/>
    <property type="match status" value="1"/>
</dbReference>
<dbReference type="GO" id="GO:0006096">
    <property type="term" value="P:glycolytic process"/>
    <property type="evidence" value="ECO:0007669"/>
    <property type="project" value="UniProtKB-UniRule"/>
</dbReference>
<comment type="pathway">
    <text evidence="8">Carbohydrate biosynthesis; gluconeogenesis.</text>
</comment>
<dbReference type="PROSITE" id="PS51463">
    <property type="entry name" value="P_GLUCOSE_ISOMERASE_3"/>
    <property type="match status" value="1"/>
</dbReference>
<comment type="subcellular location">
    <subcellularLocation>
        <location evidence="8">Cytoplasm</location>
    </subcellularLocation>
</comment>
<dbReference type="GO" id="GO:0051156">
    <property type="term" value="P:glucose 6-phosphate metabolic process"/>
    <property type="evidence" value="ECO:0007669"/>
    <property type="project" value="TreeGrafter"/>
</dbReference>
<keyword evidence="5 8" id="KW-0324">Glycolysis</keyword>
<dbReference type="GO" id="GO:0006094">
    <property type="term" value="P:gluconeogenesis"/>
    <property type="evidence" value="ECO:0007669"/>
    <property type="project" value="UniProtKB-UniRule"/>
</dbReference>
<dbReference type="InterPro" id="IPR046348">
    <property type="entry name" value="SIS_dom_sf"/>
</dbReference>
<dbReference type="Gene3D" id="3.40.50.10490">
    <property type="entry name" value="Glucose-6-phosphate isomerase like protein, domain 1"/>
    <property type="match status" value="2"/>
</dbReference>
<dbReference type="UniPathway" id="UPA00109">
    <property type="reaction ID" value="UER00181"/>
</dbReference>
<dbReference type="InterPro" id="IPR001672">
    <property type="entry name" value="G6P_Isomerase"/>
</dbReference>
<evidence type="ECO:0000256" key="1">
    <source>
        <dbReference type="ARBA" id="ARBA00004926"/>
    </source>
</evidence>
<evidence type="ECO:0000256" key="8">
    <source>
        <dbReference type="HAMAP-Rule" id="MF_00473"/>
    </source>
</evidence>
<dbReference type="PRINTS" id="PR00662">
    <property type="entry name" value="G6PISOMERASE"/>
</dbReference>
<dbReference type="PROSITE" id="PS00174">
    <property type="entry name" value="P_GLUCOSE_ISOMERASE_2"/>
    <property type="match status" value="1"/>
</dbReference>
<dbReference type="Proteomes" id="UP000244016">
    <property type="component" value="Unassembled WGS sequence"/>
</dbReference>
<evidence type="ECO:0000256" key="4">
    <source>
        <dbReference type="ARBA" id="ARBA00022490"/>
    </source>
</evidence>
<evidence type="ECO:0000256" key="3">
    <source>
        <dbReference type="ARBA" id="ARBA00022432"/>
    </source>
</evidence>
<dbReference type="InterPro" id="IPR035482">
    <property type="entry name" value="SIS_PGI_2"/>
</dbReference>
<dbReference type="EMBL" id="PEBW01000009">
    <property type="protein sequence ID" value="PTQ50900.1"/>
    <property type="molecule type" value="Genomic_DNA"/>
</dbReference>
<name>A0A2T5G3Y1_9BACL</name>
<proteinExistence type="inferred from homology"/>
<comment type="caution">
    <text evidence="10">The sequence shown here is derived from an EMBL/GenBank/DDBJ whole genome shotgun (WGS) entry which is preliminary data.</text>
</comment>
<feature type="active site" description="Proton donor" evidence="8">
    <location>
        <position position="293"/>
    </location>
</feature>
<dbReference type="GO" id="GO:0048029">
    <property type="term" value="F:monosaccharide binding"/>
    <property type="evidence" value="ECO:0007669"/>
    <property type="project" value="TreeGrafter"/>
</dbReference>
<dbReference type="GO" id="GO:0005829">
    <property type="term" value="C:cytosol"/>
    <property type="evidence" value="ECO:0007669"/>
    <property type="project" value="TreeGrafter"/>
</dbReference>
<dbReference type="GO" id="GO:0004347">
    <property type="term" value="F:glucose-6-phosphate isomerase activity"/>
    <property type="evidence" value="ECO:0007669"/>
    <property type="project" value="UniProtKB-UniRule"/>
</dbReference>
<dbReference type="InterPro" id="IPR035476">
    <property type="entry name" value="SIS_PGI_1"/>
</dbReference>
<comment type="caution">
    <text evidence="8">Lacks conserved residue(s) required for the propagation of feature annotation.</text>
</comment>
<evidence type="ECO:0000256" key="6">
    <source>
        <dbReference type="ARBA" id="ARBA00023235"/>
    </source>
</evidence>
<dbReference type="CDD" id="cd05016">
    <property type="entry name" value="SIS_PGI_2"/>
    <property type="match status" value="1"/>
</dbReference>
<accession>A0A2T5G3Y1</accession>
<evidence type="ECO:0000313" key="11">
    <source>
        <dbReference type="Proteomes" id="UP000244016"/>
    </source>
</evidence>
<dbReference type="PANTHER" id="PTHR11469">
    <property type="entry name" value="GLUCOSE-6-PHOSPHATE ISOMERASE"/>
    <property type="match status" value="1"/>
</dbReference>
<keyword evidence="4 8" id="KW-0963">Cytoplasm</keyword>
<reference evidence="10 11" key="1">
    <citation type="submission" date="2017-08" db="EMBL/GenBank/DDBJ databases">
        <title>Burning lignite coal seam in the remote Altai Mountains harbors a hydrogen-driven thermophilic microbial community.</title>
        <authorList>
            <person name="Kadnikov V.V."/>
            <person name="Mardanov A.V."/>
            <person name="Ivasenko D."/>
            <person name="Beletsky A.V."/>
            <person name="Karnachuk O.V."/>
            <person name="Ravin N.V."/>
        </authorList>
    </citation>
    <scope>NUCLEOTIDE SEQUENCE [LARGE SCALE GENOMIC DNA]</scope>
    <source>
        <strain evidence="10">AL31</strain>
    </source>
</reference>
<gene>
    <name evidence="8" type="primary">pgi</name>
    <name evidence="10" type="ORF">BLITH_1439</name>
</gene>
<dbReference type="AlphaFoldDB" id="A0A2T5G3Y1"/>
<comment type="similarity">
    <text evidence="2 8 9">Belongs to the GPI family.</text>
</comment>
<organism evidence="10 11">
    <name type="scientific">Brockia lithotrophica</name>
    <dbReference type="NCBI Taxonomy" id="933949"/>
    <lineage>
        <taxon>Bacteria</taxon>
        <taxon>Bacillati</taxon>
        <taxon>Bacillota</taxon>
        <taxon>Bacilli</taxon>
        <taxon>Bacillales</taxon>
        <taxon>Bacillales Family X. Incertae Sedis</taxon>
        <taxon>Brockia</taxon>
    </lineage>
</organism>
<protein>
    <recommendedName>
        <fullName evidence="8">Glucose-6-phosphate isomerase</fullName>
        <shortName evidence="8">GPI</shortName>
        <ecNumber evidence="8">5.3.1.9</ecNumber>
    </recommendedName>
    <alternativeName>
        <fullName evidence="8">Phosphoglucose isomerase</fullName>
        <shortName evidence="8">PGI</shortName>
    </alternativeName>
    <alternativeName>
        <fullName evidence="8">Phosphohexose isomerase</fullName>
        <shortName evidence="8">PHI</shortName>
    </alternativeName>
</protein>
<comment type="catalytic activity">
    <reaction evidence="7 8 9">
        <text>alpha-D-glucose 6-phosphate = beta-D-fructose 6-phosphate</text>
        <dbReference type="Rhea" id="RHEA:11816"/>
        <dbReference type="ChEBI" id="CHEBI:57634"/>
        <dbReference type="ChEBI" id="CHEBI:58225"/>
        <dbReference type="EC" id="5.3.1.9"/>
    </reaction>
</comment>
<comment type="function">
    <text evidence="8">Catalyzes the reversible isomerization of glucose-6-phosphate to fructose-6-phosphate.</text>
</comment>
<evidence type="ECO:0000256" key="5">
    <source>
        <dbReference type="ARBA" id="ARBA00023152"/>
    </source>
</evidence>
<evidence type="ECO:0000256" key="9">
    <source>
        <dbReference type="RuleBase" id="RU000612"/>
    </source>
</evidence>
<dbReference type="FunFam" id="3.40.50.10490:FF:000016">
    <property type="entry name" value="Glucose-6-phosphate isomerase"/>
    <property type="match status" value="1"/>
</dbReference>
<evidence type="ECO:0000313" key="10">
    <source>
        <dbReference type="EMBL" id="PTQ50900.1"/>
    </source>
</evidence>
<dbReference type="SUPFAM" id="SSF53697">
    <property type="entry name" value="SIS domain"/>
    <property type="match status" value="1"/>
</dbReference>
<feature type="active site" evidence="8">
    <location>
        <position position="426"/>
    </location>
</feature>
<dbReference type="UniPathway" id="UPA00138"/>
<dbReference type="GO" id="GO:0097367">
    <property type="term" value="F:carbohydrate derivative binding"/>
    <property type="evidence" value="ECO:0007669"/>
    <property type="project" value="InterPro"/>
</dbReference>
<evidence type="ECO:0000256" key="7">
    <source>
        <dbReference type="ARBA" id="ARBA00029321"/>
    </source>
</evidence>
<dbReference type="Pfam" id="PF00342">
    <property type="entry name" value="PGI"/>
    <property type="match status" value="1"/>
</dbReference>
<comment type="pathway">
    <text evidence="1 8 9">Carbohydrate degradation; glycolysis; D-glyceraldehyde 3-phosphate and glycerone phosphate from D-glucose: step 2/4.</text>
</comment>
<keyword evidence="3 8" id="KW-0312">Gluconeogenesis</keyword>